<organism evidence="3">
    <name type="scientific">Blumeria graminis f. sp. tritici 96224</name>
    <dbReference type="NCBI Taxonomy" id="1268274"/>
    <lineage>
        <taxon>Eukaryota</taxon>
        <taxon>Fungi</taxon>
        <taxon>Dikarya</taxon>
        <taxon>Ascomycota</taxon>
        <taxon>Pezizomycotina</taxon>
        <taxon>Leotiomycetes</taxon>
        <taxon>Erysiphales</taxon>
        <taxon>Erysiphaceae</taxon>
        <taxon>Blumeria</taxon>
    </lineage>
</organism>
<evidence type="ECO:0000313" key="4">
    <source>
        <dbReference type="Proteomes" id="UP000053110"/>
    </source>
</evidence>
<dbReference type="Proteomes" id="UP000053110">
    <property type="component" value="Unassembled WGS sequence"/>
</dbReference>
<reference evidence="2" key="2">
    <citation type="submission" date="2013-01" db="EMBL/GenBank/DDBJ databases">
        <title>The wheat powdery mildew genome reveals unique evolution of an obligate biotroph.</title>
        <authorList>
            <person name="Oberhaensli S."/>
            <person name="Wicker T."/>
            <person name="Keller B."/>
        </authorList>
    </citation>
    <scope>NUCLEOTIDE SEQUENCE</scope>
    <source>
        <strain evidence="2">96224</strain>
    </source>
</reference>
<dbReference type="EMBL" id="UIGY01000080">
    <property type="protein sequence ID" value="SUZ10416.1"/>
    <property type="molecule type" value="Genomic_DNA"/>
</dbReference>
<evidence type="ECO:0000313" key="2">
    <source>
        <dbReference type="EMBL" id="EPQ64650.1"/>
    </source>
</evidence>
<reference evidence="3" key="3">
    <citation type="submission" date="2018-07" db="EMBL/GenBank/DDBJ databases">
        <authorList>
            <person name="Quirk P.G."/>
            <person name="Krulwich T.A."/>
        </authorList>
    </citation>
    <scope>NUCLEOTIDE SEQUENCE</scope>
    <source>
        <strain evidence="3">96224</strain>
    </source>
</reference>
<name>A0A061HMI2_BLUGR</name>
<feature type="transmembrane region" description="Helical" evidence="1">
    <location>
        <begin position="152"/>
        <end position="175"/>
    </location>
</feature>
<dbReference type="EMBL" id="KE375053">
    <property type="protein sequence ID" value="EPQ64650.1"/>
    <property type="molecule type" value="Genomic_DNA"/>
</dbReference>
<sequence length="190" mass="21347">MTHSTIYYSSLAILVGATFLTFIAINLPSWAKLSMQTSDGRQSYSTIGLHVSCASPGHCQPFPPEDECHDSHRYFCFTWRSICFLMWISLIADMVTLIGISFVNRGGKRRRQRGWNLIPALLSAGSILQCICTLAVARILNYDKRFEGWTLGLSWILCTVAWVISIALALIIFGFKSIFQPDGDYELIPN</sequence>
<feature type="transmembrane region" description="Helical" evidence="1">
    <location>
        <begin position="115"/>
        <end position="140"/>
    </location>
</feature>
<evidence type="ECO:0000313" key="3">
    <source>
        <dbReference type="EMBL" id="SUZ10416.1"/>
    </source>
</evidence>
<proteinExistence type="predicted"/>
<keyword evidence="1" id="KW-0812">Transmembrane</keyword>
<feature type="transmembrane region" description="Helical" evidence="1">
    <location>
        <begin position="84"/>
        <end position="103"/>
    </location>
</feature>
<dbReference type="HOGENOM" id="CLU_086074_0_0_1"/>
<protein>
    <submittedName>
        <fullName evidence="3">Bgt-2949</fullName>
    </submittedName>
</protein>
<reference evidence="4" key="1">
    <citation type="journal article" date="2013" name="Nat. Genet.">
        <title>The wheat powdery mildew genome shows the unique evolution of an obligate biotroph.</title>
        <authorList>
            <person name="Wicker T."/>
            <person name="Oberhaensli S."/>
            <person name="Parlange F."/>
            <person name="Buchmann J.P."/>
            <person name="Shatalina M."/>
            <person name="Roffler S."/>
            <person name="Ben-David R."/>
            <person name="Dolezel J."/>
            <person name="Simkova H."/>
            <person name="Schulze-Lefert P."/>
            <person name="Spanu P.D."/>
            <person name="Bruggmann R."/>
            <person name="Amselem J."/>
            <person name="Quesneville H."/>
            <person name="Ver Loren van Themaat E."/>
            <person name="Paape T."/>
            <person name="Shimizu K.K."/>
            <person name="Keller B."/>
        </authorList>
    </citation>
    <scope>NUCLEOTIDE SEQUENCE [LARGE SCALE GENOMIC DNA]</scope>
    <source>
        <strain evidence="4">96224</strain>
    </source>
</reference>
<dbReference type="OrthoDB" id="61370at2759"/>
<keyword evidence="1" id="KW-0472">Membrane</keyword>
<dbReference type="AlphaFoldDB" id="A0A061HMI2"/>
<gene>
    <name evidence="2" type="ORF">BGT96224_2949</name>
    <name evidence="3" type="ORF">BGT96224V2_LOCUS3573</name>
</gene>
<feature type="transmembrane region" description="Helical" evidence="1">
    <location>
        <begin position="7"/>
        <end position="25"/>
    </location>
</feature>
<keyword evidence="1" id="KW-1133">Transmembrane helix</keyword>
<accession>A0A061HMI2</accession>
<evidence type="ECO:0000256" key="1">
    <source>
        <dbReference type="SAM" id="Phobius"/>
    </source>
</evidence>